<comment type="caution">
    <text evidence="6">The sequence shown here is derived from an EMBL/GenBank/DDBJ whole genome shotgun (WGS) entry which is preliminary data.</text>
</comment>
<evidence type="ECO:0000259" key="5">
    <source>
        <dbReference type="PROSITE" id="PS01124"/>
    </source>
</evidence>
<sequence>MPDTPARFAFLLLPGFALMSYASAVEPLRAANVLAGRDLFAWLHLSPDGRPVAASNGATLAVEGGLERLGEAATILVCAGGNPALYDDPATFRALRAAARRGLTVGGVSGGPFVLARAGLLDGYRATVHWEHAPAFAEAFPRVSLVPSLFQIDRRRLTCAGGVAALDMMHAVVAARHGTGLSDAVTDWFLAAHVRPGSGQQRRGLRERLGVASPRVEAAVALMERRIEEPASRAELAAAAGISPRQLDRLFARHLAASPERFYLGVRLERAHDLLAQTTLSVTQVAVATGFASPSHFARAFRARYGRAPRSARAPRPSPAPRAARAPRPARAPRASGP</sequence>
<dbReference type="SMART" id="SM00342">
    <property type="entry name" value="HTH_ARAC"/>
    <property type="match status" value="1"/>
</dbReference>
<proteinExistence type="predicted"/>
<dbReference type="InterPro" id="IPR029062">
    <property type="entry name" value="Class_I_gatase-like"/>
</dbReference>
<accession>A0ABQ4R657</accession>
<keyword evidence="3" id="KW-0804">Transcription</keyword>
<protein>
    <submittedName>
        <fullName evidence="6">HTH-type transcriptional regulator CdhR</fullName>
    </submittedName>
</protein>
<dbReference type="SUPFAM" id="SSF52317">
    <property type="entry name" value="Class I glutamine amidotransferase-like"/>
    <property type="match status" value="1"/>
</dbReference>
<reference evidence="6" key="2">
    <citation type="submission" date="2021-08" db="EMBL/GenBank/DDBJ databases">
        <authorList>
            <person name="Tani A."/>
            <person name="Ola A."/>
            <person name="Ogura Y."/>
            <person name="Katsura K."/>
            <person name="Hayashi T."/>
        </authorList>
    </citation>
    <scope>NUCLEOTIDE SEQUENCE</scope>
    <source>
        <strain evidence="6">KCTC 52305</strain>
    </source>
</reference>
<dbReference type="PROSITE" id="PS01124">
    <property type="entry name" value="HTH_ARAC_FAMILY_2"/>
    <property type="match status" value="1"/>
</dbReference>
<name>A0ABQ4R657_9HYPH</name>
<evidence type="ECO:0000256" key="1">
    <source>
        <dbReference type="ARBA" id="ARBA00023015"/>
    </source>
</evidence>
<dbReference type="Gene3D" id="1.10.10.60">
    <property type="entry name" value="Homeodomain-like"/>
    <property type="match status" value="1"/>
</dbReference>
<gene>
    <name evidence="6" type="primary">cdhR_5</name>
    <name evidence="6" type="ORF">OPKNFCMD_5563</name>
</gene>
<dbReference type="Pfam" id="PF01965">
    <property type="entry name" value="DJ-1_PfpI"/>
    <property type="match status" value="1"/>
</dbReference>
<feature type="compositionally biased region" description="Low complexity" evidence="4">
    <location>
        <begin position="308"/>
        <end position="338"/>
    </location>
</feature>
<dbReference type="PANTHER" id="PTHR43130:SF3">
    <property type="entry name" value="HTH-TYPE TRANSCRIPTIONAL REGULATOR RV1931C"/>
    <property type="match status" value="1"/>
</dbReference>
<dbReference type="InterPro" id="IPR009057">
    <property type="entry name" value="Homeodomain-like_sf"/>
</dbReference>
<feature type="region of interest" description="Disordered" evidence="4">
    <location>
        <begin position="306"/>
        <end position="338"/>
    </location>
</feature>
<dbReference type="SUPFAM" id="SSF46689">
    <property type="entry name" value="Homeodomain-like"/>
    <property type="match status" value="2"/>
</dbReference>
<dbReference type="InterPro" id="IPR018060">
    <property type="entry name" value="HTH_AraC"/>
</dbReference>
<dbReference type="PROSITE" id="PS00041">
    <property type="entry name" value="HTH_ARAC_FAMILY_1"/>
    <property type="match status" value="1"/>
</dbReference>
<dbReference type="EMBL" id="BPQH01000022">
    <property type="protein sequence ID" value="GJD52796.1"/>
    <property type="molecule type" value="Genomic_DNA"/>
</dbReference>
<dbReference type="InterPro" id="IPR002818">
    <property type="entry name" value="DJ-1/PfpI"/>
</dbReference>
<evidence type="ECO:0000313" key="7">
    <source>
        <dbReference type="Proteomes" id="UP001055167"/>
    </source>
</evidence>
<feature type="domain" description="HTH araC/xylS-type" evidence="5">
    <location>
        <begin position="217"/>
        <end position="315"/>
    </location>
</feature>
<evidence type="ECO:0000256" key="4">
    <source>
        <dbReference type="SAM" id="MobiDB-lite"/>
    </source>
</evidence>
<dbReference type="Pfam" id="PF12833">
    <property type="entry name" value="HTH_18"/>
    <property type="match status" value="1"/>
</dbReference>
<dbReference type="Proteomes" id="UP001055167">
    <property type="component" value="Unassembled WGS sequence"/>
</dbReference>
<dbReference type="InterPro" id="IPR018062">
    <property type="entry name" value="HTH_AraC-typ_CS"/>
</dbReference>
<dbReference type="CDD" id="cd03136">
    <property type="entry name" value="GATase1_AraC_ArgR_like"/>
    <property type="match status" value="1"/>
</dbReference>
<dbReference type="PRINTS" id="PR00032">
    <property type="entry name" value="HTHARAC"/>
</dbReference>
<keyword evidence="2" id="KW-0238">DNA-binding</keyword>
<reference evidence="6" key="1">
    <citation type="journal article" date="2021" name="Front. Microbiol.">
        <title>Comprehensive Comparative Genomics and Phenotyping of Methylobacterium Species.</title>
        <authorList>
            <person name="Alessa O."/>
            <person name="Ogura Y."/>
            <person name="Fujitani Y."/>
            <person name="Takami H."/>
            <person name="Hayashi T."/>
            <person name="Sahin N."/>
            <person name="Tani A."/>
        </authorList>
    </citation>
    <scope>NUCLEOTIDE SEQUENCE</scope>
    <source>
        <strain evidence="6">KCTC 52305</strain>
    </source>
</reference>
<evidence type="ECO:0000256" key="3">
    <source>
        <dbReference type="ARBA" id="ARBA00023163"/>
    </source>
</evidence>
<keyword evidence="7" id="KW-1185">Reference proteome</keyword>
<dbReference type="PANTHER" id="PTHR43130">
    <property type="entry name" value="ARAC-FAMILY TRANSCRIPTIONAL REGULATOR"/>
    <property type="match status" value="1"/>
</dbReference>
<dbReference type="RefSeq" id="WP_238314027.1">
    <property type="nucleotide sequence ID" value="NZ_BPQH01000022.1"/>
</dbReference>
<dbReference type="Gene3D" id="3.40.50.880">
    <property type="match status" value="1"/>
</dbReference>
<dbReference type="InterPro" id="IPR020449">
    <property type="entry name" value="Tscrpt_reg_AraC-type_HTH"/>
</dbReference>
<dbReference type="InterPro" id="IPR052158">
    <property type="entry name" value="INH-QAR"/>
</dbReference>
<organism evidence="6 7">
    <name type="scientific">Methylobacterium crusticola</name>
    <dbReference type="NCBI Taxonomy" id="1697972"/>
    <lineage>
        <taxon>Bacteria</taxon>
        <taxon>Pseudomonadati</taxon>
        <taxon>Pseudomonadota</taxon>
        <taxon>Alphaproteobacteria</taxon>
        <taxon>Hyphomicrobiales</taxon>
        <taxon>Methylobacteriaceae</taxon>
        <taxon>Methylobacterium</taxon>
    </lineage>
</organism>
<evidence type="ECO:0000313" key="6">
    <source>
        <dbReference type="EMBL" id="GJD52796.1"/>
    </source>
</evidence>
<evidence type="ECO:0000256" key="2">
    <source>
        <dbReference type="ARBA" id="ARBA00023125"/>
    </source>
</evidence>
<keyword evidence="1" id="KW-0805">Transcription regulation</keyword>